<evidence type="ECO:0000313" key="2">
    <source>
        <dbReference type="EMBL" id="KAK0628446.1"/>
    </source>
</evidence>
<evidence type="ECO:0000313" key="3">
    <source>
        <dbReference type="Proteomes" id="UP001174934"/>
    </source>
</evidence>
<dbReference type="EMBL" id="JAULSR010000002">
    <property type="protein sequence ID" value="KAK0628446.1"/>
    <property type="molecule type" value="Genomic_DNA"/>
</dbReference>
<proteinExistence type="predicted"/>
<organism evidence="2 3">
    <name type="scientific">Bombardia bombarda</name>
    <dbReference type="NCBI Taxonomy" id="252184"/>
    <lineage>
        <taxon>Eukaryota</taxon>
        <taxon>Fungi</taxon>
        <taxon>Dikarya</taxon>
        <taxon>Ascomycota</taxon>
        <taxon>Pezizomycotina</taxon>
        <taxon>Sordariomycetes</taxon>
        <taxon>Sordariomycetidae</taxon>
        <taxon>Sordariales</taxon>
        <taxon>Lasiosphaeriaceae</taxon>
        <taxon>Bombardia</taxon>
    </lineage>
</organism>
<evidence type="ECO:0000256" key="1">
    <source>
        <dbReference type="SAM" id="MobiDB-lite"/>
    </source>
</evidence>
<accession>A0AA40C7I8</accession>
<protein>
    <submittedName>
        <fullName evidence="2">Uncharacterized protein</fullName>
    </submittedName>
</protein>
<comment type="caution">
    <text evidence="2">The sequence shown here is derived from an EMBL/GenBank/DDBJ whole genome shotgun (WGS) entry which is preliminary data.</text>
</comment>
<dbReference type="Proteomes" id="UP001174934">
    <property type="component" value="Unassembled WGS sequence"/>
</dbReference>
<sequence length="101" mass="10438">MGNICGKESADPFAQPGRRLDTAPPPIPASVAVPASASIAPLSTRPTAKARAQAASGTGGKLSSQLAAQKRQTHNTALKEASSVQRRQREVDANVDALNHN</sequence>
<name>A0AA40C7I8_9PEZI</name>
<reference evidence="2" key="1">
    <citation type="submission" date="2023-06" db="EMBL/GenBank/DDBJ databases">
        <title>Genome-scale phylogeny and comparative genomics of the fungal order Sordariales.</title>
        <authorList>
            <consortium name="Lawrence Berkeley National Laboratory"/>
            <person name="Hensen N."/>
            <person name="Bonometti L."/>
            <person name="Westerberg I."/>
            <person name="Brannstrom I.O."/>
            <person name="Guillou S."/>
            <person name="Cros-Aarteil S."/>
            <person name="Calhoun S."/>
            <person name="Haridas S."/>
            <person name="Kuo A."/>
            <person name="Mondo S."/>
            <person name="Pangilinan J."/>
            <person name="Riley R."/>
            <person name="LaButti K."/>
            <person name="Andreopoulos B."/>
            <person name="Lipzen A."/>
            <person name="Chen C."/>
            <person name="Yanf M."/>
            <person name="Daum C."/>
            <person name="Ng V."/>
            <person name="Clum A."/>
            <person name="Steindorff A."/>
            <person name="Ohm R."/>
            <person name="Martin F."/>
            <person name="Silar P."/>
            <person name="Natvig D."/>
            <person name="Lalanne C."/>
            <person name="Gautier V."/>
            <person name="Ament-velasquez S.L."/>
            <person name="Kruys A."/>
            <person name="Hutchinson M.I."/>
            <person name="Powell A.J."/>
            <person name="Barry K."/>
            <person name="Miller A.N."/>
            <person name="Grigoriev I.V."/>
            <person name="Debuchy R."/>
            <person name="Gladieux P."/>
            <person name="Thoren M.H."/>
            <person name="Johannesson H."/>
        </authorList>
    </citation>
    <scope>NUCLEOTIDE SEQUENCE</scope>
    <source>
        <strain evidence="2">SMH3391-2</strain>
    </source>
</reference>
<dbReference type="AlphaFoldDB" id="A0AA40C7I8"/>
<feature type="region of interest" description="Disordered" evidence="1">
    <location>
        <begin position="42"/>
        <end position="101"/>
    </location>
</feature>
<feature type="region of interest" description="Disordered" evidence="1">
    <location>
        <begin position="1"/>
        <end position="29"/>
    </location>
</feature>
<keyword evidence="3" id="KW-1185">Reference proteome</keyword>
<gene>
    <name evidence="2" type="ORF">B0T17DRAFT_614361</name>
</gene>